<dbReference type="STRING" id="698757.Pogu_1264"/>
<dbReference type="EMBL" id="CP003316">
    <property type="protein sequence ID" value="AFA39291.1"/>
    <property type="molecule type" value="Genomic_DNA"/>
</dbReference>
<accession>H6QA90</accession>
<dbReference type="KEGG" id="pog:Pogu_1264"/>
<sequence>MINRIHVVCTVMAVGAEPKPPIPGDYIVGAGSTGPTPPATPKLFTLREEICNAAASVEGSKPNPAVVVDRVVF</sequence>
<evidence type="ECO:0000313" key="1">
    <source>
        <dbReference type="EMBL" id="AFA39291.1"/>
    </source>
</evidence>
<dbReference type="Proteomes" id="UP000009062">
    <property type="component" value="Chromosome"/>
</dbReference>
<reference evidence="1 2" key="1">
    <citation type="journal article" date="2012" name="Stand. Genomic Sci.">
        <title>Complete genome sequence of Pyrobaculum oguniense.</title>
        <authorList>
            <person name="Bernick D.L."/>
            <person name="Karplus K."/>
            <person name="Lui L.M."/>
            <person name="Coker J.K."/>
            <person name="Murphy J.N."/>
            <person name="Chan P.P."/>
            <person name="Cozen A.E."/>
            <person name="Lowe T.M."/>
        </authorList>
    </citation>
    <scope>NUCLEOTIDE SEQUENCE [LARGE SCALE GENOMIC DNA]</scope>
    <source>
        <strain evidence="1 2">TE7</strain>
    </source>
</reference>
<protein>
    <submittedName>
        <fullName evidence="1">Uncharacterized protein</fullName>
    </submittedName>
</protein>
<keyword evidence="2" id="KW-1185">Reference proteome</keyword>
<proteinExistence type="predicted"/>
<gene>
    <name evidence="1" type="ordered locus">Pogu_1264</name>
</gene>
<organism evidence="1 2">
    <name type="scientific">Pyrobaculum oguniense (strain DSM 13380 / JCM 10595 / TE7)</name>
    <dbReference type="NCBI Taxonomy" id="698757"/>
    <lineage>
        <taxon>Archaea</taxon>
        <taxon>Thermoproteota</taxon>
        <taxon>Thermoprotei</taxon>
        <taxon>Thermoproteales</taxon>
        <taxon>Thermoproteaceae</taxon>
        <taxon>Pyrobaculum</taxon>
    </lineage>
</organism>
<dbReference type="AlphaFoldDB" id="H6QA90"/>
<name>H6QA90_PYROT</name>
<dbReference type="HOGENOM" id="CLU_2695923_0_0_2"/>
<evidence type="ECO:0000313" key="2">
    <source>
        <dbReference type="Proteomes" id="UP000009062"/>
    </source>
</evidence>